<dbReference type="PANTHER" id="PTHR33204:SF37">
    <property type="entry name" value="HTH-TYPE TRANSCRIPTIONAL REGULATOR YODB"/>
    <property type="match status" value="1"/>
</dbReference>
<evidence type="ECO:0000256" key="2">
    <source>
        <dbReference type="ARBA" id="ARBA00023125"/>
    </source>
</evidence>
<evidence type="ECO:0000256" key="3">
    <source>
        <dbReference type="ARBA" id="ARBA00023163"/>
    </source>
</evidence>
<dbReference type="PANTHER" id="PTHR33204">
    <property type="entry name" value="TRANSCRIPTIONAL REGULATOR, MARR FAMILY"/>
    <property type="match status" value="1"/>
</dbReference>
<evidence type="ECO:0000259" key="4">
    <source>
        <dbReference type="PROSITE" id="PS51118"/>
    </source>
</evidence>
<dbReference type="GO" id="GO:0003677">
    <property type="term" value="F:DNA binding"/>
    <property type="evidence" value="ECO:0007669"/>
    <property type="project" value="UniProtKB-KW"/>
</dbReference>
<comment type="caution">
    <text evidence="5">The sequence shown here is derived from an EMBL/GenBank/DDBJ whole genome shotgun (WGS) entry which is preliminary data.</text>
</comment>
<dbReference type="EMBL" id="PVHK01000152">
    <property type="protein sequence ID" value="PRH40453.1"/>
    <property type="molecule type" value="Genomic_DNA"/>
</dbReference>
<gene>
    <name evidence="5" type="ORF">C6T65_20895</name>
</gene>
<accession>A0AA45BCC8</accession>
<keyword evidence="2" id="KW-0238">DNA-binding</keyword>
<dbReference type="SUPFAM" id="SSF46785">
    <property type="entry name" value="Winged helix' DNA-binding domain"/>
    <property type="match status" value="1"/>
</dbReference>
<dbReference type="Gene3D" id="1.10.10.10">
    <property type="entry name" value="Winged helix-like DNA-binding domain superfamily/Winged helix DNA-binding domain"/>
    <property type="match status" value="1"/>
</dbReference>
<dbReference type="Proteomes" id="UP000237632">
    <property type="component" value="Unassembled WGS sequence"/>
</dbReference>
<reference evidence="5 6" key="1">
    <citation type="submission" date="2018-03" db="EMBL/GenBank/DDBJ databases">
        <authorList>
            <person name="Nguyen K."/>
            <person name="Fouts D."/>
            <person name="Sutton G."/>
        </authorList>
    </citation>
    <scope>NUCLEOTIDE SEQUENCE [LARGE SCALE GENOMIC DNA]</scope>
    <source>
        <strain evidence="5 6">AU3578</strain>
    </source>
</reference>
<dbReference type="RefSeq" id="WP_066419952.1">
    <property type="nucleotide sequence ID" value="NZ_PVHK01000152.1"/>
</dbReference>
<keyword evidence="3" id="KW-0804">Transcription</keyword>
<feature type="domain" description="HTH hxlR-type" evidence="4">
    <location>
        <begin position="18"/>
        <end position="116"/>
    </location>
</feature>
<proteinExistence type="predicted"/>
<keyword evidence="1" id="KW-0805">Transcription regulation</keyword>
<dbReference type="AlphaFoldDB" id="A0AA45BCC8"/>
<name>A0AA45BCC8_BURVI</name>
<evidence type="ECO:0000313" key="5">
    <source>
        <dbReference type="EMBL" id="PRH40453.1"/>
    </source>
</evidence>
<dbReference type="PROSITE" id="PS51118">
    <property type="entry name" value="HTH_HXLR"/>
    <property type="match status" value="1"/>
</dbReference>
<dbReference type="InterPro" id="IPR002577">
    <property type="entry name" value="HTH_HxlR"/>
</dbReference>
<organism evidence="5 6">
    <name type="scientific">Burkholderia vietnamiensis</name>
    <dbReference type="NCBI Taxonomy" id="60552"/>
    <lineage>
        <taxon>Bacteria</taxon>
        <taxon>Pseudomonadati</taxon>
        <taxon>Pseudomonadota</taxon>
        <taxon>Betaproteobacteria</taxon>
        <taxon>Burkholderiales</taxon>
        <taxon>Burkholderiaceae</taxon>
        <taxon>Burkholderia</taxon>
        <taxon>Burkholderia cepacia complex</taxon>
    </lineage>
</organism>
<evidence type="ECO:0000313" key="6">
    <source>
        <dbReference type="Proteomes" id="UP000237632"/>
    </source>
</evidence>
<dbReference type="InterPro" id="IPR036390">
    <property type="entry name" value="WH_DNA-bd_sf"/>
</dbReference>
<sequence length="141" mass="15776">MASTVRHPPDPLVISETCPPRRIHMLLTPKWTSMVIYVLSFGPIRTGQLQRSMPGISKKMLTQTLRELEADQLLSRKVHQVVPPAVEYSLTELGQKFVEPLLALYDWAEANSVLLDTVERNRAASGQAEIVEDESEALPLS</sequence>
<evidence type="ECO:0000256" key="1">
    <source>
        <dbReference type="ARBA" id="ARBA00023015"/>
    </source>
</evidence>
<protein>
    <submittedName>
        <fullName evidence="5">Transcriptional regulator</fullName>
    </submittedName>
</protein>
<dbReference type="InterPro" id="IPR036388">
    <property type="entry name" value="WH-like_DNA-bd_sf"/>
</dbReference>
<dbReference type="Pfam" id="PF01638">
    <property type="entry name" value="HxlR"/>
    <property type="match status" value="1"/>
</dbReference>